<gene>
    <name evidence="1" type="ORF">LCOR_06138.1</name>
</gene>
<comment type="caution">
    <text evidence="1">The sequence shown here is derived from an EMBL/GenBank/DDBJ whole genome shotgun (WGS) entry which is preliminary data.</text>
</comment>
<dbReference type="EMBL" id="CBTN010000026">
    <property type="protein sequence ID" value="CDH54931.1"/>
    <property type="molecule type" value="Genomic_DNA"/>
</dbReference>
<protein>
    <submittedName>
        <fullName evidence="1">Uncharacterized protein</fullName>
    </submittedName>
</protein>
<keyword evidence="2" id="KW-1185">Reference proteome</keyword>
<evidence type="ECO:0000313" key="2">
    <source>
        <dbReference type="Proteomes" id="UP000027586"/>
    </source>
</evidence>
<evidence type="ECO:0000313" key="1">
    <source>
        <dbReference type="EMBL" id="CDH54931.1"/>
    </source>
</evidence>
<dbReference type="VEuPathDB" id="FungiDB:LCOR_06138.1"/>
<organism evidence="1 2">
    <name type="scientific">Lichtheimia corymbifera JMRC:FSU:9682</name>
    <dbReference type="NCBI Taxonomy" id="1263082"/>
    <lineage>
        <taxon>Eukaryota</taxon>
        <taxon>Fungi</taxon>
        <taxon>Fungi incertae sedis</taxon>
        <taxon>Mucoromycota</taxon>
        <taxon>Mucoromycotina</taxon>
        <taxon>Mucoromycetes</taxon>
        <taxon>Mucorales</taxon>
        <taxon>Lichtheimiaceae</taxon>
        <taxon>Lichtheimia</taxon>
    </lineage>
</organism>
<reference evidence="1" key="1">
    <citation type="submission" date="2013-08" db="EMBL/GenBank/DDBJ databases">
        <title>Gene expansion shapes genome architecture in the human pathogen Lichtheimia corymbifera: an evolutionary genomics analysis in the ancient terrestrial Mucorales (Mucoromycotina).</title>
        <authorList>
            <person name="Schwartze V.U."/>
            <person name="Winter S."/>
            <person name="Shelest E."/>
            <person name="Marcet-Houben M."/>
            <person name="Horn F."/>
            <person name="Wehner S."/>
            <person name="Hoffmann K."/>
            <person name="Riege K."/>
            <person name="Sammeth M."/>
            <person name="Nowrousian M."/>
            <person name="Valiante V."/>
            <person name="Linde J."/>
            <person name="Jacobsen I.D."/>
            <person name="Marz M."/>
            <person name="Brakhage A.A."/>
            <person name="Gabaldon T."/>
            <person name="Bocker S."/>
            <person name="Voigt K."/>
        </authorList>
    </citation>
    <scope>NUCLEOTIDE SEQUENCE [LARGE SCALE GENOMIC DNA]</scope>
    <source>
        <strain evidence="1">FSU 9682</strain>
    </source>
</reference>
<proteinExistence type="predicted"/>
<dbReference type="STRING" id="1263082.A0A068S101"/>
<dbReference type="Proteomes" id="UP000027586">
    <property type="component" value="Unassembled WGS sequence"/>
</dbReference>
<accession>A0A068S101</accession>
<dbReference type="AlphaFoldDB" id="A0A068S101"/>
<sequence>MSNNTCSRINHLVSHFQHVKPTRKRNPNPSLQFSPYAKMLASPLRQCKYHRKMFPSALLLRFGLGRDDRIDKISASPEIISISNQGSKYYVHLRKKILQELQPNGFRSVFRGSCQHFDKDMEHRVEHDLAISAFQHLLSNHTVDIQHVKDREWQSNEPLQCILVWRHPSSSLPFCELDHRVGDQLVPSYDVRQLWPDKITSMIDANDTRDIVAVGVKRSSATVKLAMALWRCNQYYQQPSSESILR</sequence>
<dbReference type="OrthoDB" id="3363286at2759"/>
<name>A0A068S101_9FUNG</name>